<dbReference type="SUPFAM" id="SSF50998">
    <property type="entry name" value="Quinoprotein alcohol dehydrogenase-like"/>
    <property type="match status" value="1"/>
</dbReference>
<name>A0A518EY30_9BACT</name>
<evidence type="ECO:0000259" key="1">
    <source>
        <dbReference type="Pfam" id="PF13360"/>
    </source>
</evidence>
<keyword evidence="3" id="KW-1185">Reference proteome</keyword>
<dbReference type="Gene3D" id="2.130.10.10">
    <property type="entry name" value="YVTN repeat-like/Quinoprotein amine dehydrogenase"/>
    <property type="match status" value="1"/>
</dbReference>
<gene>
    <name evidence="2" type="primary">bamB_2</name>
    <name evidence="2" type="ORF">Poly30_45450</name>
</gene>
<proteinExistence type="predicted"/>
<sequence>MTQHLLFAGTHGHVVAIDKRDGQKVWDTSLPRTGYSVVSILLEDGLLFCASGGRTFALDPEDGRIMWQNEMPGLGKGLVYLATERSCQQGGMMTLAEQATSDAAAAVAAS</sequence>
<accession>A0A518EY30</accession>
<protein>
    <submittedName>
        <fullName evidence="2">Outer membrane protein assembly factor BamB</fullName>
    </submittedName>
</protein>
<dbReference type="EMBL" id="CP036434">
    <property type="protein sequence ID" value="QDV08989.1"/>
    <property type="molecule type" value="Genomic_DNA"/>
</dbReference>
<dbReference type="Pfam" id="PF13360">
    <property type="entry name" value="PQQ_2"/>
    <property type="match status" value="1"/>
</dbReference>
<dbReference type="InterPro" id="IPR015943">
    <property type="entry name" value="WD40/YVTN_repeat-like_dom_sf"/>
</dbReference>
<feature type="domain" description="Pyrrolo-quinoline quinone repeat" evidence="1">
    <location>
        <begin position="11"/>
        <end position="81"/>
    </location>
</feature>
<dbReference type="InterPro" id="IPR011047">
    <property type="entry name" value="Quinoprotein_ADH-like_sf"/>
</dbReference>
<dbReference type="OrthoDB" id="246101at2"/>
<dbReference type="RefSeq" id="WP_145202599.1">
    <property type="nucleotide sequence ID" value="NZ_CP036434.1"/>
</dbReference>
<evidence type="ECO:0000313" key="3">
    <source>
        <dbReference type="Proteomes" id="UP000320390"/>
    </source>
</evidence>
<dbReference type="AlphaFoldDB" id="A0A518EY30"/>
<evidence type="ECO:0000313" key="2">
    <source>
        <dbReference type="EMBL" id="QDV08989.1"/>
    </source>
</evidence>
<organism evidence="2 3">
    <name type="scientific">Saltatorellus ferox</name>
    <dbReference type="NCBI Taxonomy" id="2528018"/>
    <lineage>
        <taxon>Bacteria</taxon>
        <taxon>Pseudomonadati</taxon>
        <taxon>Planctomycetota</taxon>
        <taxon>Planctomycetia</taxon>
        <taxon>Planctomycetia incertae sedis</taxon>
        <taxon>Saltatorellus</taxon>
    </lineage>
</organism>
<dbReference type="InterPro" id="IPR002372">
    <property type="entry name" value="PQQ_rpt_dom"/>
</dbReference>
<reference evidence="2 3" key="1">
    <citation type="submission" date="2019-02" db="EMBL/GenBank/DDBJ databases">
        <title>Deep-cultivation of Planctomycetes and their phenomic and genomic characterization uncovers novel biology.</title>
        <authorList>
            <person name="Wiegand S."/>
            <person name="Jogler M."/>
            <person name="Boedeker C."/>
            <person name="Pinto D."/>
            <person name="Vollmers J."/>
            <person name="Rivas-Marin E."/>
            <person name="Kohn T."/>
            <person name="Peeters S.H."/>
            <person name="Heuer A."/>
            <person name="Rast P."/>
            <person name="Oberbeckmann S."/>
            <person name="Bunk B."/>
            <person name="Jeske O."/>
            <person name="Meyerdierks A."/>
            <person name="Storesund J.E."/>
            <person name="Kallscheuer N."/>
            <person name="Luecker S."/>
            <person name="Lage O.M."/>
            <person name="Pohl T."/>
            <person name="Merkel B.J."/>
            <person name="Hornburger P."/>
            <person name="Mueller R.-W."/>
            <person name="Bruemmer F."/>
            <person name="Labrenz M."/>
            <person name="Spormann A.M."/>
            <person name="Op den Camp H."/>
            <person name="Overmann J."/>
            <person name="Amann R."/>
            <person name="Jetten M.S.M."/>
            <person name="Mascher T."/>
            <person name="Medema M.H."/>
            <person name="Devos D.P."/>
            <person name="Kaster A.-K."/>
            <person name="Ovreas L."/>
            <person name="Rohde M."/>
            <person name="Galperin M.Y."/>
            <person name="Jogler C."/>
        </authorList>
    </citation>
    <scope>NUCLEOTIDE SEQUENCE [LARGE SCALE GENOMIC DNA]</scope>
    <source>
        <strain evidence="2 3">Poly30</strain>
    </source>
</reference>
<dbReference type="Proteomes" id="UP000320390">
    <property type="component" value="Chromosome"/>
</dbReference>